<accession>A0A0J9TMK2</accession>
<dbReference type="InterPro" id="IPR008780">
    <property type="entry name" value="Plasmodium_Vir"/>
</dbReference>
<gene>
    <name evidence="3" type="ORF">PVNG_06231</name>
</gene>
<sequence length="325" mass="37488">MIEILDENKLSVLPTKKFYDKLDNVKDICHNNTFNISVETILKHYNVHQDVHDKILKGLCYAHGNNFQDESDEDICNFLYYWLGDILYDKIIPMIHFDTVISKIFYILKYRNGKNCTAPTYYNIIEKKYFNDIKLLFDYSKDYDTYKEQISSNNMLCNEKYNEYLQKYVKTYKNFQSECQNKPRSPRYCNAFNDYFVKKDPANLSKLTCTLQNKEPEAEKKIEQVAVESQLLPAQGMEANPPTEAEQFSSGSGEEEKSYGSPVNPSREATAILNRDSGPVDVSSISRTTKTIATTASVAGILLPPFLVYNVISITIVKLILLFYI</sequence>
<evidence type="ECO:0000256" key="2">
    <source>
        <dbReference type="SAM" id="Phobius"/>
    </source>
</evidence>
<dbReference type="AlphaFoldDB" id="A0A0J9TMK2"/>
<feature type="transmembrane region" description="Helical" evidence="2">
    <location>
        <begin position="306"/>
        <end position="324"/>
    </location>
</feature>
<evidence type="ECO:0008006" key="5">
    <source>
        <dbReference type="Google" id="ProtNLM"/>
    </source>
</evidence>
<dbReference type="Pfam" id="PF05795">
    <property type="entry name" value="Plasmodium_Vir"/>
    <property type="match status" value="1"/>
</dbReference>
<keyword evidence="2" id="KW-1133">Transmembrane helix</keyword>
<evidence type="ECO:0000256" key="1">
    <source>
        <dbReference type="SAM" id="MobiDB-lite"/>
    </source>
</evidence>
<protein>
    <recommendedName>
        <fullName evidence="5">Variable surface protein Vir7-like protein</fullName>
    </recommendedName>
</protein>
<keyword evidence="2" id="KW-0472">Membrane</keyword>
<evidence type="ECO:0000313" key="4">
    <source>
        <dbReference type="Proteomes" id="UP000053239"/>
    </source>
</evidence>
<dbReference type="Proteomes" id="UP000053239">
    <property type="component" value="Unassembled WGS sequence"/>
</dbReference>
<name>A0A0J9TMK2_PLAVI</name>
<feature type="region of interest" description="Disordered" evidence="1">
    <location>
        <begin position="233"/>
        <end position="273"/>
    </location>
</feature>
<evidence type="ECO:0000313" key="3">
    <source>
        <dbReference type="EMBL" id="KMZ96361.1"/>
    </source>
</evidence>
<dbReference type="EMBL" id="KQ235633">
    <property type="protein sequence ID" value="KMZ96361.1"/>
    <property type="molecule type" value="Genomic_DNA"/>
</dbReference>
<organism evidence="3 4">
    <name type="scientific">Plasmodium vivax North Korean</name>
    <dbReference type="NCBI Taxonomy" id="1035514"/>
    <lineage>
        <taxon>Eukaryota</taxon>
        <taxon>Sar</taxon>
        <taxon>Alveolata</taxon>
        <taxon>Apicomplexa</taxon>
        <taxon>Aconoidasida</taxon>
        <taxon>Haemosporida</taxon>
        <taxon>Plasmodiidae</taxon>
        <taxon>Plasmodium</taxon>
        <taxon>Plasmodium (Plasmodium)</taxon>
    </lineage>
</organism>
<proteinExistence type="predicted"/>
<keyword evidence="2" id="KW-0812">Transmembrane</keyword>
<reference evidence="3 4" key="1">
    <citation type="submission" date="2011-09" db="EMBL/GenBank/DDBJ databases">
        <title>The Genome Sequence of Plasmodium vivax North Korean.</title>
        <authorList>
            <consortium name="The Broad Institute Genome Sequencing Platform"/>
            <consortium name="The Broad Institute Genome Sequencing Center for Infectious Disease"/>
            <person name="Neafsey D."/>
            <person name="Carlton J."/>
            <person name="Barnwell J."/>
            <person name="Collins W."/>
            <person name="Escalante A."/>
            <person name="Mullikin J."/>
            <person name="Saul A."/>
            <person name="Guigo R."/>
            <person name="Camara F."/>
            <person name="Young S.K."/>
            <person name="Zeng Q."/>
            <person name="Gargeya S."/>
            <person name="Fitzgerald M."/>
            <person name="Haas B."/>
            <person name="Abouelleil A."/>
            <person name="Alvarado L."/>
            <person name="Arachchi H.M."/>
            <person name="Berlin A."/>
            <person name="Brown A."/>
            <person name="Chapman S.B."/>
            <person name="Chen Z."/>
            <person name="Dunbar C."/>
            <person name="Freedman E."/>
            <person name="Gearin G."/>
            <person name="Gellesch M."/>
            <person name="Goldberg J."/>
            <person name="Griggs A."/>
            <person name="Gujja S."/>
            <person name="Heiman D."/>
            <person name="Howarth C."/>
            <person name="Larson L."/>
            <person name="Lui A."/>
            <person name="MacDonald P.J.P."/>
            <person name="Montmayeur A."/>
            <person name="Murphy C."/>
            <person name="Neiman D."/>
            <person name="Pearson M."/>
            <person name="Priest M."/>
            <person name="Roberts A."/>
            <person name="Saif S."/>
            <person name="Shea T."/>
            <person name="Shenoy N."/>
            <person name="Sisk P."/>
            <person name="Stolte C."/>
            <person name="Sykes S."/>
            <person name="Wortman J."/>
            <person name="Nusbaum C."/>
            <person name="Birren B."/>
        </authorList>
    </citation>
    <scope>NUCLEOTIDE SEQUENCE [LARGE SCALE GENOMIC DNA]</scope>
    <source>
        <strain evidence="3 4">North Korean</strain>
    </source>
</reference>